<evidence type="ECO:0000313" key="3">
    <source>
        <dbReference type="Proteomes" id="UP000092713"/>
    </source>
</evidence>
<name>A0A1A7BYS3_9BURK</name>
<dbReference type="PIRSF" id="PIRSF003113">
    <property type="entry name" value="BolA"/>
    <property type="match status" value="1"/>
</dbReference>
<dbReference type="GO" id="GO:0016226">
    <property type="term" value="P:iron-sulfur cluster assembly"/>
    <property type="evidence" value="ECO:0007669"/>
    <property type="project" value="TreeGrafter"/>
</dbReference>
<dbReference type="Pfam" id="PF01722">
    <property type="entry name" value="BolA"/>
    <property type="match status" value="1"/>
</dbReference>
<keyword evidence="3" id="KW-1185">Reference proteome</keyword>
<reference evidence="2 3" key="1">
    <citation type="submission" date="2016-04" db="EMBL/GenBank/DDBJ databases">
        <title>Draft genome sequence of Janthinobacterium psychrotolerans sp. nov., isolated from freshwater sediments in Denmark.</title>
        <authorList>
            <person name="Gong X."/>
            <person name="Skrivergaard S."/>
            <person name="Korsgaard B.S."/>
            <person name="Schreiber L."/>
            <person name="Marshall I.P."/>
            <person name="Finster K."/>
            <person name="Schramm A."/>
        </authorList>
    </citation>
    <scope>NUCLEOTIDE SEQUENCE [LARGE SCALE GENOMIC DNA]</scope>
    <source>
        <strain evidence="2 3">S3-2</strain>
    </source>
</reference>
<proteinExistence type="inferred from homology"/>
<sequence length="105" mass="11259">MSTELNTPTAAAADASPATRMERIRARLEAALSPVECVLEDDSASHRGHAGAASGGGHYNVRIISSKFEGLRLVMRHRLVYDSVHDMMHNEIHALAIVALAPSEA</sequence>
<dbReference type="AlphaFoldDB" id="A0A1A7BYS3"/>
<dbReference type="PANTHER" id="PTHR46230">
    <property type="match status" value="1"/>
</dbReference>
<dbReference type="PATRIC" id="fig|1747903.4.peg.2350"/>
<protein>
    <submittedName>
        <fullName evidence="2">BolA protein</fullName>
    </submittedName>
</protein>
<organism evidence="2 3">
    <name type="scientific">Janthinobacterium psychrotolerans</name>
    <dbReference type="NCBI Taxonomy" id="1747903"/>
    <lineage>
        <taxon>Bacteria</taxon>
        <taxon>Pseudomonadati</taxon>
        <taxon>Pseudomonadota</taxon>
        <taxon>Betaproteobacteria</taxon>
        <taxon>Burkholderiales</taxon>
        <taxon>Oxalobacteraceae</taxon>
        <taxon>Janthinobacterium</taxon>
    </lineage>
</organism>
<dbReference type="Proteomes" id="UP000092713">
    <property type="component" value="Unassembled WGS sequence"/>
</dbReference>
<evidence type="ECO:0000313" key="2">
    <source>
        <dbReference type="EMBL" id="OBV38791.1"/>
    </source>
</evidence>
<dbReference type="STRING" id="1747903.ASR47_1007107"/>
<evidence type="ECO:0000256" key="1">
    <source>
        <dbReference type="RuleBase" id="RU003860"/>
    </source>
</evidence>
<comment type="caution">
    <text evidence="2">The sequence shown here is derived from an EMBL/GenBank/DDBJ whole genome shotgun (WGS) entry which is preliminary data.</text>
</comment>
<dbReference type="InterPro" id="IPR002634">
    <property type="entry name" value="BolA"/>
</dbReference>
<dbReference type="EMBL" id="LOCQ01000056">
    <property type="protein sequence ID" value="OBV38791.1"/>
    <property type="molecule type" value="Genomic_DNA"/>
</dbReference>
<dbReference type="OrthoDB" id="5296536at2"/>
<dbReference type="SUPFAM" id="SSF82657">
    <property type="entry name" value="BolA-like"/>
    <property type="match status" value="1"/>
</dbReference>
<dbReference type="Gene3D" id="3.30.300.90">
    <property type="entry name" value="BolA-like"/>
    <property type="match status" value="1"/>
</dbReference>
<dbReference type="PANTHER" id="PTHR46230:SF3">
    <property type="entry name" value="SUFE-LIKE PROTEIN 1, CHLOROPLASTIC_MITOCHONDRIAL"/>
    <property type="match status" value="1"/>
</dbReference>
<comment type="similarity">
    <text evidence="1">Belongs to the BolA/IbaG family.</text>
</comment>
<accession>A0A1A7BYS3</accession>
<dbReference type="InterPro" id="IPR036065">
    <property type="entry name" value="BolA-like_sf"/>
</dbReference>
<dbReference type="RefSeq" id="WP_065308506.1">
    <property type="nucleotide sequence ID" value="NZ_LOCQ01000056.1"/>
</dbReference>
<gene>
    <name evidence="2" type="ORF">ASR47_1007107</name>
</gene>